<comment type="subcellular location">
    <subcellularLocation>
        <location evidence="5">Cell membrane</location>
        <topology evidence="5">Multi-pass membrane protein</topology>
    </subcellularLocation>
</comment>
<feature type="binding site" evidence="5">
    <location>
        <position position="341"/>
    </location>
    <ligand>
        <name>spermidine</name>
        <dbReference type="ChEBI" id="CHEBI:57834"/>
    </ligand>
</feature>
<reference evidence="9" key="1">
    <citation type="submission" date="2016-10" db="EMBL/GenBank/DDBJ databases">
        <authorList>
            <person name="Varghese N."/>
            <person name="Submissions S."/>
        </authorList>
    </citation>
    <scope>NUCLEOTIDE SEQUENCE [LARGE SCALE GENOMIC DNA]</scope>
    <source>
        <strain evidence="9">CGMCC 1.9127</strain>
    </source>
</reference>
<dbReference type="Gene3D" id="3.40.50.150">
    <property type="entry name" value="Vaccinia Virus protein VP39"/>
    <property type="match status" value="1"/>
</dbReference>
<keyword evidence="9" id="KW-1185">Reference proteome</keyword>
<feature type="transmembrane region" description="Helical" evidence="5">
    <location>
        <begin position="55"/>
        <end position="75"/>
    </location>
</feature>
<dbReference type="EMBL" id="FOBI01000002">
    <property type="protein sequence ID" value="SEK68274.1"/>
    <property type="molecule type" value="Genomic_DNA"/>
</dbReference>
<feature type="transmembrane region" description="Helical" evidence="5">
    <location>
        <begin position="87"/>
        <end position="109"/>
    </location>
</feature>
<dbReference type="EC" id="2.5.1.16" evidence="5"/>
<comment type="function">
    <text evidence="5">Catalyzes the irreversible transfer of a propylamine group from the amino donor S-adenosylmethioninamine (decarboxy-AdoMet) to putrescine (1,4-diaminobutane) to yield spermidine.</text>
</comment>
<dbReference type="CDD" id="cd02440">
    <property type="entry name" value="AdoMet_MTases"/>
    <property type="match status" value="1"/>
</dbReference>
<feature type="binding site" evidence="5">
    <location>
        <position position="317"/>
    </location>
    <ligand>
        <name>spermidine</name>
        <dbReference type="ChEBI" id="CHEBI:57834"/>
    </ligand>
</feature>
<feature type="domain" description="PABS" evidence="7">
    <location>
        <begin position="257"/>
        <end position="504"/>
    </location>
</feature>
<feature type="binding site" evidence="5">
    <location>
        <position position="360"/>
    </location>
    <ligand>
        <name>S-methyl-5'-thioadenosine</name>
        <dbReference type="ChEBI" id="CHEBI:17509"/>
    </ligand>
</feature>
<name>A0A1H7J1G9_9GAMM</name>
<evidence type="ECO:0000256" key="5">
    <source>
        <dbReference type="HAMAP-Rule" id="MF_00198"/>
    </source>
</evidence>
<comment type="caution">
    <text evidence="5">Lacks conserved residue(s) required for the propagation of feature annotation.</text>
</comment>
<feature type="transmembrane region" description="Helical" evidence="5">
    <location>
        <begin position="210"/>
        <end position="229"/>
    </location>
</feature>
<dbReference type="PROSITE" id="PS51006">
    <property type="entry name" value="PABS_2"/>
    <property type="match status" value="1"/>
</dbReference>
<dbReference type="SUPFAM" id="SSF53335">
    <property type="entry name" value="S-adenosyl-L-methionine-dependent methyltransferases"/>
    <property type="match status" value="1"/>
</dbReference>
<dbReference type="Proteomes" id="UP000199297">
    <property type="component" value="Unassembled WGS sequence"/>
</dbReference>
<dbReference type="PANTHER" id="PTHR43317:SF11">
    <property type="entry name" value="POLYAMINE AMINOPROPYLTRANSFERASE 2"/>
    <property type="match status" value="1"/>
</dbReference>
<dbReference type="InterPro" id="IPR030374">
    <property type="entry name" value="PABS"/>
</dbReference>
<dbReference type="NCBIfam" id="NF002956">
    <property type="entry name" value="PRK03612.1"/>
    <property type="match status" value="1"/>
</dbReference>
<dbReference type="InterPro" id="IPR001045">
    <property type="entry name" value="Spermi_synthase"/>
</dbReference>
<keyword evidence="4 5" id="KW-0620">Polyamine biosynthesis</keyword>
<keyword evidence="5" id="KW-1133">Transmembrane helix</keyword>
<feature type="binding site" evidence="5">
    <location>
        <position position="431"/>
    </location>
    <ligand>
        <name>S-methyl-5'-thioadenosine</name>
        <dbReference type="ChEBI" id="CHEBI:17509"/>
    </ligand>
</feature>
<dbReference type="GO" id="GO:0008295">
    <property type="term" value="P:spermidine biosynthetic process"/>
    <property type="evidence" value="ECO:0007669"/>
    <property type="project" value="UniProtKB-UniRule"/>
</dbReference>
<feature type="transmembrane region" description="Helical" evidence="5">
    <location>
        <begin position="185"/>
        <end position="204"/>
    </location>
</feature>
<feature type="binding site" evidence="5">
    <location>
        <position position="281"/>
    </location>
    <ligand>
        <name>S-methyl-5'-thioadenosine</name>
        <dbReference type="ChEBI" id="CHEBI:17509"/>
    </ligand>
</feature>
<evidence type="ECO:0000259" key="7">
    <source>
        <dbReference type="PROSITE" id="PS51006"/>
    </source>
</evidence>
<evidence type="ECO:0000256" key="1">
    <source>
        <dbReference type="ARBA" id="ARBA00007867"/>
    </source>
</evidence>
<evidence type="ECO:0000256" key="6">
    <source>
        <dbReference type="PROSITE-ProRule" id="PRU00354"/>
    </source>
</evidence>
<protein>
    <recommendedName>
        <fullName evidence="5">Polyamine aminopropyltransferase</fullName>
    </recommendedName>
    <alternativeName>
        <fullName evidence="5">Putrescine aminopropyltransferase</fullName>
        <shortName evidence="5">PAPT</shortName>
    </alternativeName>
    <alternativeName>
        <fullName evidence="5">Spermidine synthase</fullName>
        <shortName evidence="5">SPDS</shortName>
        <shortName evidence="5">SPDSY</shortName>
        <ecNumber evidence="5">2.5.1.16</ecNumber>
    </alternativeName>
</protein>
<evidence type="ECO:0000256" key="2">
    <source>
        <dbReference type="ARBA" id="ARBA00022679"/>
    </source>
</evidence>
<comment type="pathway">
    <text evidence="5">Amine and polyamine biosynthesis; spermidine biosynthesis; spermidine from putrescine: step 1/1.</text>
</comment>
<keyword evidence="5" id="KW-0812">Transmembrane</keyword>
<evidence type="ECO:0000313" key="8">
    <source>
        <dbReference type="EMBL" id="SEK68274.1"/>
    </source>
</evidence>
<keyword evidence="5" id="KW-1003">Cell membrane</keyword>
<dbReference type="GO" id="GO:0004766">
    <property type="term" value="F:spermidine synthase activity"/>
    <property type="evidence" value="ECO:0007669"/>
    <property type="project" value="UniProtKB-UniRule"/>
</dbReference>
<organism evidence="8 9">
    <name type="scientific">Colwellia chukchiensis</name>
    <dbReference type="NCBI Taxonomy" id="641665"/>
    <lineage>
        <taxon>Bacteria</taxon>
        <taxon>Pseudomonadati</taxon>
        <taxon>Pseudomonadota</taxon>
        <taxon>Gammaproteobacteria</taxon>
        <taxon>Alteromonadales</taxon>
        <taxon>Colwelliaceae</taxon>
        <taxon>Colwellia</taxon>
    </lineage>
</organism>
<accession>A0A1H7J1G9</accession>
<dbReference type="RefSeq" id="WP_085283765.1">
    <property type="nucleotide sequence ID" value="NZ_FOBI01000002.1"/>
</dbReference>
<evidence type="ECO:0000256" key="4">
    <source>
        <dbReference type="ARBA" id="ARBA00023115"/>
    </source>
</evidence>
<evidence type="ECO:0000313" key="9">
    <source>
        <dbReference type="Proteomes" id="UP000199297"/>
    </source>
</evidence>
<keyword evidence="2 5" id="KW-0808">Transferase</keyword>
<dbReference type="HAMAP" id="MF_00198">
    <property type="entry name" value="Spermidine_synth"/>
    <property type="match status" value="1"/>
</dbReference>
<dbReference type="STRING" id="641665.GCA_002104455_01827"/>
<dbReference type="OrthoDB" id="9793120at2"/>
<keyword evidence="3 5" id="KW-0745">Spermidine biosynthesis</keyword>
<keyword evidence="5" id="KW-0472">Membrane</keyword>
<feature type="transmembrane region" description="Helical" evidence="5">
    <location>
        <begin position="146"/>
        <end position="164"/>
    </location>
</feature>
<dbReference type="PANTHER" id="PTHR43317">
    <property type="entry name" value="THERMOSPERMINE SYNTHASE ACAULIS5"/>
    <property type="match status" value="1"/>
</dbReference>
<feature type="transmembrane region" description="Helical" evidence="5">
    <location>
        <begin position="22"/>
        <end position="43"/>
    </location>
</feature>
<dbReference type="InterPro" id="IPR029063">
    <property type="entry name" value="SAM-dependent_MTases_sf"/>
</dbReference>
<comment type="subunit">
    <text evidence="5">Homodimer or homotetramer.</text>
</comment>
<feature type="transmembrane region" description="Helical" evidence="5">
    <location>
        <begin position="238"/>
        <end position="256"/>
    </location>
</feature>
<dbReference type="Pfam" id="PF01564">
    <property type="entry name" value="Spermine_synth"/>
    <property type="match status" value="1"/>
</dbReference>
<dbReference type="AlphaFoldDB" id="A0A1H7J1G9"/>
<dbReference type="UniPathway" id="UPA00248">
    <property type="reaction ID" value="UER00314"/>
</dbReference>
<gene>
    <name evidence="5" type="primary">speE</name>
    <name evidence="8" type="ORF">SAMN05216262_102106</name>
</gene>
<sequence length="583" mass="64748">MVENHSLASTNNRNKRLLWDDILLILTMAVLAGCGLVYEYLLSHYAGRVLGIMESTIYAMIGLMIVAMGLGAFAARKVTCAFNGFVCLELIIAFLGSSSILIIGALIALTQTFPELLGTMFNLPPDAYPRGGLFKQLSFIAFNSPYFFGLILGFFIGMEIPLIARIREEIHQKHLKNNLGTIYGADYVGAGIGAAIWVVFLLSIDISKASALTAALNLIAGSIFIIYYWQKLTWRKTLISAHGVLFLMILAIYQYGNSWLSQMSNLLYLDKVVYSDKTRYQQLTFTQRNMGPLQGNIINFYLNGRLQFSSSDEFIYHSYLVSPALAGSARHDNILIIGGGDGLALRDVLTWPVKKVTLVDLDAELIALFKAPHEKLPRPLADAISTLTAASLQDPRVEIIADDAFIAIDKLLQNQHNYDAIIVDLPDPSHPDLNKLYSVNFYARLKQLLVGDGLITIQSASPYHAKSAFIAIGKTVKAAGFSSVQQYHDNVPSFGEWGWTIASKAGAAPLRRLQQLPELPIQHHWLSLAMMINAFEFSRNFYQHSDSVPINYLGSHVIYQLHQQAWQDQQGLNDAHLQSGTIR</sequence>
<dbReference type="GO" id="GO:0005886">
    <property type="term" value="C:plasma membrane"/>
    <property type="evidence" value="ECO:0007669"/>
    <property type="project" value="UniProtKB-SubCell"/>
</dbReference>
<feature type="binding site" evidence="5">
    <location>
        <begin position="403"/>
        <end position="404"/>
    </location>
    <ligand>
        <name>S-methyl-5'-thioadenosine</name>
        <dbReference type="ChEBI" id="CHEBI:17509"/>
    </ligand>
</feature>
<feature type="active site" description="Proton acceptor" evidence="5 6">
    <location>
        <position position="424"/>
    </location>
</feature>
<comment type="similarity">
    <text evidence="1 5">Belongs to the spermidine/spermine synthase family.</text>
</comment>
<evidence type="ECO:0000256" key="3">
    <source>
        <dbReference type="ARBA" id="ARBA00023066"/>
    </source>
</evidence>
<comment type="catalytic activity">
    <reaction evidence="5">
        <text>S-adenosyl 3-(methylsulfanyl)propylamine + putrescine = S-methyl-5'-thioadenosine + spermidine + H(+)</text>
        <dbReference type="Rhea" id="RHEA:12721"/>
        <dbReference type="ChEBI" id="CHEBI:15378"/>
        <dbReference type="ChEBI" id="CHEBI:17509"/>
        <dbReference type="ChEBI" id="CHEBI:57443"/>
        <dbReference type="ChEBI" id="CHEBI:57834"/>
        <dbReference type="ChEBI" id="CHEBI:326268"/>
        <dbReference type="EC" id="2.5.1.16"/>
    </reaction>
</comment>
<proteinExistence type="inferred from homology"/>